<proteinExistence type="predicted"/>
<gene>
    <name evidence="1" type="ORF">F9B74_04995</name>
</gene>
<evidence type="ECO:0000313" key="2">
    <source>
        <dbReference type="Proteomes" id="UP000477651"/>
    </source>
</evidence>
<dbReference type="InterPro" id="IPR036768">
    <property type="entry name" value="PolIII_chi_sf"/>
</dbReference>
<reference evidence="1 2" key="1">
    <citation type="submission" date="2020-02" db="EMBL/GenBank/DDBJ databases">
        <title>Pelistega sp. NLN82 were isolated from wild rodents of the Hainan Island.</title>
        <authorList>
            <person name="Niu N."/>
            <person name="Zhou J."/>
        </authorList>
    </citation>
    <scope>NUCLEOTIDE SEQUENCE [LARGE SCALE GENOMIC DNA]</scope>
    <source>
        <strain evidence="1 2">NLN82</strain>
    </source>
</reference>
<dbReference type="RefSeq" id="WP_159991913.1">
    <property type="nucleotide sequence ID" value="NZ_CP047165.1"/>
</dbReference>
<name>A0A6L9Y7A5_9BURK</name>
<dbReference type="EMBL" id="JAAGYR010000007">
    <property type="protein sequence ID" value="NEN75684.1"/>
    <property type="molecule type" value="Genomic_DNA"/>
</dbReference>
<dbReference type="GO" id="GO:0032298">
    <property type="term" value="P:positive regulation of DNA-templated DNA replication initiation"/>
    <property type="evidence" value="ECO:0007669"/>
    <property type="project" value="TreeGrafter"/>
</dbReference>
<dbReference type="GO" id="GO:0003887">
    <property type="term" value="F:DNA-directed DNA polymerase activity"/>
    <property type="evidence" value="ECO:0007669"/>
    <property type="project" value="InterPro"/>
</dbReference>
<dbReference type="PANTHER" id="PTHR38767:SF1">
    <property type="entry name" value="DNA POLYMERASE III SUBUNIT CHI"/>
    <property type="match status" value="1"/>
</dbReference>
<dbReference type="Pfam" id="PF04364">
    <property type="entry name" value="DNA_pol3_chi"/>
    <property type="match status" value="1"/>
</dbReference>
<dbReference type="Proteomes" id="UP000477651">
    <property type="component" value="Unassembled WGS sequence"/>
</dbReference>
<dbReference type="SUPFAM" id="SSF102400">
    <property type="entry name" value="DNA polymerase III chi subunit"/>
    <property type="match status" value="1"/>
</dbReference>
<dbReference type="InterPro" id="IPR007459">
    <property type="entry name" value="DNA_pol3_chi"/>
</dbReference>
<dbReference type="GO" id="GO:0003677">
    <property type="term" value="F:DNA binding"/>
    <property type="evidence" value="ECO:0007669"/>
    <property type="project" value="InterPro"/>
</dbReference>
<dbReference type="PANTHER" id="PTHR38767">
    <property type="entry name" value="DNA POLYMERASE III SUBUNIT CHI"/>
    <property type="match status" value="1"/>
</dbReference>
<accession>A0A6L9Y7A5</accession>
<dbReference type="GO" id="GO:0006260">
    <property type="term" value="P:DNA replication"/>
    <property type="evidence" value="ECO:0007669"/>
    <property type="project" value="InterPro"/>
</dbReference>
<keyword evidence="2" id="KW-1185">Reference proteome</keyword>
<organism evidence="1 2">
    <name type="scientific">Pelistega ratti</name>
    <dbReference type="NCBI Taxonomy" id="2652177"/>
    <lineage>
        <taxon>Bacteria</taxon>
        <taxon>Pseudomonadati</taxon>
        <taxon>Pseudomonadota</taxon>
        <taxon>Betaproteobacteria</taxon>
        <taxon>Burkholderiales</taxon>
        <taxon>Alcaligenaceae</taxon>
        <taxon>Pelistega</taxon>
    </lineage>
</organism>
<protein>
    <submittedName>
        <fullName evidence="1">DNA polymerase III subunit chi</fullName>
    </submittedName>
</protein>
<evidence type="ECO:0000313" key="1">
    <source>
        <dbReference type="EMBL" id="NEN75684.1"/>
    </source>
</evidence>
<dbReference type="Gene3D" id="3.40.50.10110">
    <property type="entry name" value="DNA polymerase III subunit chi"/>
    <property type="match status" value="1"/>
</dbReference>
<dbReference type="AlphaFoldDB" id="A0A6L9Y7A5"/>
<sequence length="146" mass="17021">MSTILIAHGVEHRIQQACQTAYKYFLAGRPLFVYCSDEKRLSGFSKALWAVEKTAFVPHPMYASESIPTWIMLCTHLSEKIEHPLATPSNPTWLMNLDIECPPYYQQFTRILEIVSNHEEDKKYARERMIHYKTEGNELVYHALNT</sequence>
<comment type="caution">
    <text evidence="1">The sequence shown here is derived from an EMBL/GenBank/DDBJ whole genome shotgun (WGS) entry which is preliminary data.</text>
</comment>